<evidence type="ECO:0000259" key="1">
    <source>
        <dbReference type="PROSITE" id="PS50943"/>
    </source>
</evidence>
<dbReference type="InterPro" id="IPR010982">
    <property type="entry name" value="Lambda_DNA-bd_dom_sf"/>
</dbReference>
<dbReference type="CDD" id="cd00093">
    <property type="entry name" value="HTH_XRE"/>
    <property type="match status" value="1"/>
</dbReference>
<dbReference type="GO" id="GO:0003677">
    <property type="term" value="F:DNA binding"/>
    <property type="evidence" value="ECO:0007669"/>
    <property type="project" value="InterPro"/>
</dbReference>
<name>A0A4Q0PT62_9FLAO</name>
<dbReference type="EMBL" id="QOVL01000001">
    <property type="protein sequence ID" value="RXG33185.1"/>
    <property type="molecule type" value="Genomic_DNA"/>
</dbReference>
<protein>
    <submittedName>
        <fullName evidence="2">Transcriptional regulator</fullName>
    </submittedName>
</protein>
<feature type="domain" description="HTH cro/C1-type" evidence="1">
    <location>
        <begin position="14"/>
        <end position="62"/>
    </location>
</feature>
<proteinExistence type="predicted"/>
<accession>A0A4Q0PT62</accession>
<dbReference type="Proteomes" id="UP000290608">
    <property type="component" value="Unassembled WGS sequence"/>
</dbReference>
<comment type="caution">
    <text evidence="2">The sequence shown here is derived from an EMBL/GenBank/DDBJ whole genome shotgun (WGS) entry which is preliminary data.</text>
</comment>
<dbReference type="Pfam" id="PF13443">
    <property type="entry name" value="HTH_26"/>
    <property type="match status" value="1"/>
</dbReference>
<reference evidence="2 3" key="1">
    <citation type="submission" date="2018-07" db="EMBL/GenBank/DDBJ databases">
        <title>Leeuwenhoekiella genomics.</title>
        <authorList>
            <person name="Tahon G."/>
            <person name="Willems A."/>
        </authorList>
    </citation>
    <scope>NUCLEOTIDE SEQUENCE [LARGE SCALE GENOMIC DNA]</scope>
    <source>
        <strain evidence="2 3">LMG 1345</strain>
    </source>
</reference>
<organism evidence="2 3">
    <name type="scientific">Leeuwenhoekiella marinoflava</name>
    <dbReference type="NCBI Taxonomy" id="988"/>
    <lineage>
        <taxon>Bacteria</taxon>
        <taxon>Pseudomonadati</taxon>
        <taxon>Bacteroidota</taxon>
        <taxon>Flavobacteriia</taxon>
        <taxon>Flavobacteriales</taxon>
        <taxon>Flavobacteriaceae</taxon>
        <taxon>Leeuwenhoekiella</taxon>
    </lineage>
</organism>
<dbReference type="Gene3D" id="1.10.260.40">
    <property type="entry name" value="lambda repressor-like DNA-binding domains"/>
    <property type="match status" value="1"/>
</dbReference>
<evidence type="ECO:0000313" key="2">
    <source>
        <dbReference type="EMBL" id="RXG33185.1"/>
    </source>
</evidence>
<sequence length="77" mass="8173">MPIIINLDQVLADRNMKSKELAEIVGITEANLSILKSGKAKAVRFSTLEAICEALDCQPGDILAFSSPNPSQGGESN</sequence>
<dbReference type="AlphaFoldDB" id="A0A4Q0PT62"/>
<dbReference type="PANTHER" id="PTHR37301">
    <property type="entry name" value="DNA-BINDING PROTEIN-RELATED"/>
    <property type="match status" value="1"/>
</dbReference>
<dbReference type="InterPro" id="IPR001387">
    <property type="entry name" value="Cro/C1-type_HTH"/>
</dbReference>
<dbReference type="PANTHER" id="PTHR37301:SF1">
    <property type="entry name" value="DNA-BINDING PROTEIN"/>
    <property type="match status" value="1"/>
</dbReference>
<dbReference type="RefSeq" id="WP_073096172.1">
    <property type="nucleotide sequence ID" value="NZ_QOVL01000001.1"/>
</dbReference>
<dbReference type="STRING" id="1122159.SAMN02745246_00339"/>
<dbReference type="SUPFAM" id="SSF47413">
    <property type="entry name" value="lambda repressor-like DNA-binding domains"/>
    <property type="match status" value="1"/>
</dbReference>
<gene>
    <name evidence="2" type="ORF">DSL99_281</name>
</gene>
<dbReference type="PROSITE" id="PS50943">
    <property type="entry name" value="HTH_CROC1"/>
    <property type="match status" value="1"/>
</dbReference>
<evidence type="ECO:0000313" key="3">
    <source>
        <dbReference type="Proteomes" id="UP000290608"/>
    </source>
</evidence>
<dbReference type="SMART" id="SM00530">
    <property type="entry name" value="HTH_XRE"/>
    <property type="match status" value="1"/>
</dbReference>